<accession>A0A7R9ENL8</accession>
<proteinExistence type="predicted"/>
<dbReference type="AlphaFoldDB" id="A0A7R9ENL8"/>
<gene>
    <name evidence="1" type="ORF">TBIB3V08_LOCUS904</name>
</gene>
<dbReference type="EMBL" id="OD564434">
    <property type="protein sequence ID" value="CAD7438310.1"/>
    <property type="molecule type" value="Genomic_DNA"/>
</dbReference>
<sequence length="97" mass="10837">MINMFIFALPRQTNPSLEAKLEFHGIYQAKESYPPATHVLNHIDSELREAMAADNKKEVPIAGSRNALIGLAKLQHHTQLYPATLTIGTETSKRIIL</sequence>
<organism evidence="1">
    <name type="scientific">Timema bartmani</name>
    <dbReference type="NCBI Taxonomy" id="61472"/>
    <lineage>
        <taxon>Eukaryota</taxon>
        <taxon>Metazoa</taxon>
        <taxon>Ecdysozoa</taxon>
        <taxon>Arthropoda</taxon>
        <taxon>Hexapoda</taxon>
        <taxon>Insecta</taxon>
        <taxon>Pterygota</taxon>
        <taxon>Neoptera</taxon>
        <taxon>Polyneoptera</taxon>
        <taxon>Phasmatodea</taxon>
        <taxon>Timematodea</taxon>
        <taxon>Timematoidea</taxon>
        <taxon>Timematidae</taxon>
        <taxon>Timema</taxon>
    </lineage>
</organism>
<evidence type="ECO:0000313" key="1">
    <source>
        <dbReference type="EMBL" id="CAD7438310.1"/>
    </source>
</evidence>
<reference evidence="1" key="1">
    <citation type="submission" date="2020-11" db="EMBL/GenBank/DDBJ databases">
        <authorList>
            <person name="Tran Van P."/>
        </authorList>
    </citation>
    <scope>NUCLEOTIDE SEQUENCE</scope>
</reference>
<name>A0A7R9ENL8_9NEOP</name>
<protein>
    <submittedName>
        <fullName evidence="1">Uncharacterized protein</fullName>
    </submittedName>
</protein>